<keyword evidence="2" id="KW-0614">Plasmid</keyword>
<feature type="compositionally biased region" description="Basic and acidic residues" evidence="1">
    <location>
        <begin position="1"/>
        <end position="12"/>
    </location>
</feature>
<dbReference type="RefSeq" id="WP_011324932.1">
    <property type="nucleotide sequence ID" value="NC_007431.1"/>
</dbReference>
<feature type="region of interest" description="Disordered" evidence="1">
    <location>
        <begin position="1"/>
        <end position="40"/>
    </location>
</feature>
<dbReference type="AlphaFoldDB" id="Q3LAJ0"/>
<proteinExistence type="predicted"/>
<reference evidence="2" key="1">
    <citation type="journal article" date="2006" name="Plasmid">
        <title>Modular architecture of the conjugative plasmid pSVH1 from Streptomyces venezuelae.</title>
        <authorList>
            <person name="Reuther J."/>
            <person name="Wohlleben W."/>
            <person name="Muth G."/>
        </authorList>
    </citation>
    <scope>NUCLEOTIDE SEQUENCE [LARGE SCALE GENOMIC DNA]</scope>
    <source>
        <strain evidence="2">ETH14630</strain>
        <plasmid evidence="2">pSVH1</plasmid>
    </source>
</reference>
<organism evidence="2">
    <name type="scientific">Streptomyces venezuelae</name>
    <dbReference type="NCBI Taxonomy" id="54571"/>
    <lineage>
        <taxon>Bacteria</taxon>
        <taxon>Bacillati</taxon>
        <taxon>Actinomycetota</taxon>
        <taxon>Actinomycetes</taxon>
        <taxon>Kitasatosporales</taxon>
        <taxon>Streptomycetaceae</taxon>
        <taxon>Streptomyces</taxon>
    </lineage>
</organism>
<sequence length="40" mass="4420">MSHETTTDTTEDHDQDDAVWDGRGVVNDLDGPTTGTDNDW</sequence>
<protein>
    <submittedName>
        <fullName evidence="2">Spd40 protein</fullName>
    </submittedName>
</protein>
<geneLocation type="plasmid" evidence="2">
    <name>pSVH1</name>
</geneLocation>
<dbReference type="EMBL" id="AM087403">
    <property type="protein sequence ID" value="CAJ32331.1"/>
    <property type="molecule type" value="Genomic_DNA"/>
</dbReference>
<evidence type="ECO:0000313" key="2">
    <source>
        <dbReference type="EMBL" id="CAJ32331.1"/>
    </source>
</evidence>
<evidence type="ECO:0000256" key="1">
    <source>
        <dbReference type="SAM" id="MobiDB-lite"/>
    </source>
</evidence>
<name>Q3LAJ0_STRVZ</name>
<gene>
    <name evidence="2" type="primary">spd40</name>
</gene>
<accession>Q3LAJ0</accession>